<evidence type="ECO:0000313" key="1">
    <source>
        <dbReference type="EMBL" id="AQQ03924.1"/>
    </source>
</evidence>
<sequence length="715" mass="78669">MLRSQHLDHAFRTDLNRRHDMFPDPDRQTKAAEIRNRATALSTANPQDRHLSNQDEQFPYVFSFTKGLLHLDNGLLDHPGDFELFAEGTRTSDPTVFQMVPLNVDLQVIHGASQSDFDGLECPADKQTYREWESPTAGHAYVLEGPDPFAVTMPPAPKAGSAEFAAEMAEIYQMALSRDWPVAAFMDDSLVGDLTKADGTVLSNATKGRLQKANGDVGDAAKRLSGMRWFRGVGNGLDTAAREHRARRRFGTEMTPSTVFRGLGEDPWHSPFLSQFMVMGDGGCTRDTEGRAGGVIRYGAQRIDQKVRIAKPGKDYMTTWRDWLDVQNALNARPLVGIGQYLAPAGKVQYRTMSRLRDMATYVHDDQLYQAYLNAALILLQEKYSFDPGIPYHGKTGNDTPRWNREPFALFGGPHLLTLLTEVSSRALKAVRAQKFTVHRRLRPEAAGALFHTIYSGYDPNREHASKPFETGGDSAEARVRAQLGRTFATYSFPNGGGTEPPLEDILTDIREHNASQNGEDPSDYDIAKWLLPMAFPEGSPMHPAYGAGHATVAGACVTLLKAFFNMRNPDHPDKPAYLVEPGGTALVPDCGTGAEDTSIDLLGVAVGKGLTLEGELNKLLWNISNARNIAGVHYYTDYIESALLGEAITIGILREQMLAYESAENVSMTVPLLVRRKLPASLLSGSSIGPDQQVDAVRINRHGHLEAAPATPRQ</sequence>
<dbReference type="PANTHER" id="PTHR34599:SF1">
    <property type="entry name" value="PHOSPHATIDIC ACID PHOSPHATASE TYPE 2_HALOPEROXIDASE DOMAIN-CONTAINING PROTEIN"/>
    <property type="match status" value="1"/>
</dbReference>
<dbReference type="SUPFAM" id="SSF48317">
    <property type="entry name" value="Acid phosphatase/Vanadium-dependent haloperoxidase"/>
    <property type="match status" value="1"/>
</dbReference>
<dbReference type="Proteomes" id="UP000188174">
    <property type="component" value="Chromosome"/>
</dbReference>
<keyword evidence="2" id="KW-1185">Reference proteome</keyword>
<dbReference type="EMBL" id="CP019630">
    <property type="protein sequence ID" value="AQQ03924.1"/>
    <property type="molecule type" value="Genomic_DNA"/>
</dbReference>
<dbReference type="InterPro" id="IPR036938">
    <property type="entry name" value="PAP2/HPO_sf"/>
</dbReference>
<dbReference type="Gene3D" id="1.10.606.10">
    <property type="entry name" value="Vanadium-containing Chloroperoxidase, domain 2"/>
    <property type="match status" value="1"/>
</dbReference>
<dbReference type="InterPro" id="IPR052559">
    <property type="entry name" value="V-haloperoxidase"/>
</dbReference>
<evidence type="ECO:0000313" key="2">
    <source>
        <dbReference type="Proteomes" id="UP000188174"/>
    </source>
</evidence>
<reference evidence="1 2" key="1">
    <citation type="submission" date="2017-02" db="EMBL/GenBank/DDBJ databases">
        <authorList>
            <person name="Jeong S."/>
        </authorList>
    </citation>
    <scope>NUCLEOTIDE SEQUENCE [LARGE SCALE GENOMIC DNA]</scope>
    <source>
        <strain evidence="1 2">RMAR6-6</strain>
    </source>
</reference>
<dbReference type="PANTHER" id="PTHR34599">
    <property type="entry name" value="PEROXIDASE-RELATED"/>
    <property type="match status" value="1"/>
</dbReference>
<evidence type="ECO:0008006" key="3">
    <source>
        <dbReference type="Google" id="ProtNLM"/>
    </source>
</evidence>
<organism evidence="1 2">
    <name type="scientific">Roseibium algicola</name>
    <dbReference type="NCBI Taxonomy" id="2857014"/>
    <lineage>
        <taxon>Bacteria</taxon>
        <taxon>Pseudomonadati</taxon>
        <taxon>Pseudomonadota</taxon>
        <taxon>Alphaproteobacteria</taxon>
        <taxon>Hyphomicrobiales</taxon>
        <taxon>Stappiaceae</taxon>
        <taxon>Roseibium</taxon>
    </lineage>
</organism>
<protein>
    <recommendedName>
        <fullName evidence="3">PAP2 superfamily protein</fullName>
    </recommendedName>
</protein>
<dbReference type="InterPro" id="IPR016119">
    <property type="entry name" value="Br/Cl_peroxidase_C"/>
</dbReference>
<name>A0ABM6I0R3_9HYPH</name>
<gene>
    <name evidence="1" type="ORF">B0E33_10255</name>
</gene>
<accession>A0ABM6I0R3</accession>
<proteinExistence type="predicted"/>